<dbReference type="Proteomes" id="UP000290288">
    <property type="component" value="Unassembled WGS sequence"/>
</dbReference>
<dbReference type="OrthoDB" id="2340858at2759"/>
<protein>
    <submittedName>
        <fullName evidence="1">Uncharacterized protein</fullName>
    </submittedName>
</protein>
<organism evidence="1 2">
    <name type="scientific">Candolleomyces aberdarensis</name>
    <dbReference type="NCBI Taxonomy" id="2316362"/>
    <lineage>
        <taxon>Eukaryota</taxon>
        <taxon>Fungi</taxon>
        <taxon>Dikarya</taxon>
        <taxon>Basidiomycota</taxon>
        <taxon>Agaricomycotina</taxon>
        <taxon>Agaricomycetes</taxon>
        <taxon>Agaricomycetidae</taxon>
        <taxon>Agaricales</taxon>
        <taxon>Agaricineae</taxon>
        <taxon>Psathyrellaceae</taxon>
        <taxon>Candolleomyces</taxon>
    </lineage>
</organism>
<proteinExistence type="predicted"/>
<gene>
    <name evidence="1" type="ORF">EST38_g10184</name>
</gene>
<evidence type="ECO:0000313" key="1">
    <source>
        <dbReference type="EMBL" id="RXW15671.1"/>
    </source>
</evidence>
<sequence>MSCSSSKRKSSPTENPQTSKIAKIRSRVQDEFDDYHQCWTPIYVRHPNFCDAYLESAGKRQIDDIISDPARALAEQMLLVTNDEMLWDVFVSLYDSSGHLFIRDEYGQFYGKLEEEFAQPLGKVCRAVITGQRRVENSLFGLYTLLRCMTIGQPVLFSSSQETTFLIDNSGIWTCLKHELTITHLPPPSPRFWSIIDAHASQGPENSYANSGHFFSILTTPRVEKVYENWIEKGRYAFMVMNS</sequence>
<name>A0A4Q2DA85_9AGAR</name>
<accession>A0A4Q2DA85</accession>
<comment type="caution">
    <text evidence="1">The sequence shown here is derived from an EMBL/GenBank/DDBJ whole genome shotgun (WGS) entry which is preliminary data.</text>
</comment>
<keyword evidence="2" id="KW-1185">Reference proteome</keyword>
<reference evidence="1 2" key="1">
    <citation type="submission" date="2019-01" db="EMBL/GenBank/DDBJ databases">
        <title>Draft genome sequence of Psathyrella aberdarensis IHI B618.</title>
        <authorList>
            <person name="Buettner E."/>
            <person name="Kellner H."/>
        </authorList>
    </citation>
    <scope>NUCLEOTIDE SEQUENCE [LARGE SCALE GENOMIC DNA]</scope>
    <source>
        <strain evidence="1 2">IHI B618</strain>
    </source>
</reference>
<dbReference type="AlphaFoldDB" id="A0A4Q2DA85"/>
<evidence type="ECO:0000313" key="2">
    <source>
        <dbReference type="Proteomes" id="UP000290288"/>
    </source>
</evidence>
<dbReference type="EMBL" id="SDEE01000525">
    <property type="protein sequence ID" value="RXW15671.1"/>
    <property type="molecule type" value="Genomic_DNA"/>
</dbReference>